<accession>A0A3D9UMY2</accession>
<reference evidence="1 2" key="1">
    <citation type="submission" date="2018-08" db="EMBL/GenBank/DDBJ databases">
        <title>Sequencing the genomes of 1000 actinobacteria strains.</title>
        <authorList>
            <person name="Klenk H.-P."/>
        </authorList>
    </citation>
    <scope>NUCLEOTIDE SEQUENCE [LARGE SCALE GENOMIC DNA]</scope>
    <source>
        <strain evidence="1 2">DSM 22967</strain>
    </source>
</reference>
<keyword evidence="2" id="KW-1185">Reference proteome</keyword>
<comment type="caution">
    <text evidence="1">The sequence shown here is derived from an EMBL/GenBank/DDBJ whole genome shotgun (WGS) entry which is preliminary data.</text>
</comment>
<dbReference type="AlphaFoldDB" id="A0A3D9UMY2"/>
<proteinExistence type="predicted"/>
<dbReference type="Proteomes" id="UP000256253">
    <property type="component" value="Unassembled WGS sequence"/>
</dbReference>
<evidence type="ECO:0008006" key="3">
    <source>
        <dbReference type="Google" id="ProtNLM"/>
    </source>
</evidence>
<organism evidence="1 2">
    <name type="scientific">Calidifontibacter indicus</name>
    <dbReference type="NCBI Taxonomy" id="419650"/>
    <lineage>
        <taxon>Bacteria</taxon>
        <taxon>Bacillati</taxon>
        <taxon>Actinomycetota</taxon>
        <taxon>Actinomycetes</taxon>
        <taxon>Micrococcales</taxon>
        <taxon>Dermacoccaceae</taxon>
        <taxon>Calidifontibacter</taxon>
    </lineage>
</organism>
<evidence type="ECO:0000313" key="1">
    <source>
        <dbReference type="EMBL" id="REF30812.1"/>
    </source>
</evidence>
<protein>
    <recommendedName>
        <fullName evidence="3">DUF559 domain-containing protein</fullName>
    </recommendedName>
</protein>
<gene>
    <name evidence="1" type="ORF">DFJ65_1832</name>
</gene>
<sequence length="333" mass="35832">MTSVPKKVGRAWRAPLAEQIAATQGGVVHRSQLRSQRIGRDDVRAEVAAGRWQTHGKHTVAVLAVPTEPIAAYWTAVWESGSGALLDGPAALIAAGMTGFEPRRIDVALLNGRKGYQRAGVRIRRRRELVRDPTAGGPPRVPVSIATIHAAQWAVSDRQAALLLCLPIQQRLLTPNSLAQAWHDMGPSPRREVIASIIADVSAGAHSLGELDFGGHCLAFGIPEPARQVVRDGADGRAYLDAGWDDIGLVVEIDGGHHQLALSPIDDALRQNDETIRGSKVLRIPVVGLRVAPDRFMKQVASAYWMLWTATNGVAHAHTAAATLCNPRFGRTP</sequence>
<evidence type="ECO:0000313" key="2">
    <source>
        <dbReference type="Proteomes" id="UP000256253"/>
    </source>
</evidence>
<name>A0A3D9UMY2_9MICO</name>
<dbReference type="EMBL" id="QTUA01000001">
    <property type="protein sequence ID" value="REF30812.1"/>
    <property type="molecule type" value="Genomic_DNA"/>
</dbReference>